<feature type="region of interest" description="Disordered" evidence="3">
    <location>
        <begin position="578"/>
        <end position="612"/>
    </location>
</feature>
<dbReference type="GO" id="GO:1990904">
    <property type="term" value="C:ribonucleoprotein complex"/>
    <property type="evidence" value="ECO:0007669"/>
    <property type="project" value="UniProtKB-KW"/>
</dbReference>
<dbReference type="GO" id="GO:0005634">
    <property type="term" value="C:nucleus"/>
    <property type="evidence" value="ECO:0007669"/>
    <property type="project" value="TreeGrafter"/>
</dbReference>
<evidence type="ECO:0000259" key="4">
    <source>
        <dbReference type="PROSITE" id="PS50102"/>
    </source>
</evidence>
<keyword evidence="1 2" id="KW-0694">RNA-binding</keyword>
<dbReference type="PROSITE" id="PS50102">
    <property type="entry name" value="RRM"/>
    <property type="match status" value="2"/>
</dbReference>
<accession>A0A2S2PIW2</accession>
<feature type="compositionally biased region" description="Low complexity" evidence="3">
    <location>
        <begin position="628"/>
        <end position="643"/>
    </location>
</feature>
<keyword evidence="5" id="KW-0687">Ribonucleoprotein</keyword>
<dbReference type="SMART" id="SM00360">
    <property type="entry name" value="RRM"/>
    <property type="match status" value="3"/>
</dbReference>
<feature type="domain" description="RRM" evidence="4">
    <location>
        <begin position="242"/>
        <end position="319"/>
    </location>
</feature>
<dbReference type="InterPro" id="IPR035979">
    <property type="entry name" value="RBD_domain_sf"/>
</dbReference>
<feature type="region of interest" description="Disordered" evidence="3">
    <location>
        <begin position="625"/>
        <end position="720"/>
    </location>
</feature>
<dbReference type="AlphaFoldDB" id="A0A2S2PIW2"/>
<dbReference type="GO" id="GO:0003729">
    <property type="term" value="F:mRNA binding"/>
    <property type="evidence" value="ECO:0007669"/>
    <property type="project" value="TreeGrafter"/>
</dbReference>
<dbReference type="PANTHER" id="PTHR48025:SF1">
    <property type="entry name" value="RRM DOMAIN-CONTAINING PROTEIN"/>
    <property type="match status" value="1"/>
</dbReference>
<dbReference type="CDD" id="cd00590">
    <property type="entry name" value="RRM_SF"/>
    <property type="match status" value="1"/>
</dbReference>
<dbReference type="InterPro" id="IPR000504">
    <property type="entry name" value="RRM_dom"/>
</dbReference>
<gene>
    <name evidence="5" type="primary">RAVER2</name>
    <name evidence="5" type="ORF">g.101733</name>
</gene>
<evidence type="ECO:0000256" key="1">
    <source>
        <dbReference type="ARBA" id="ARBA00022884"/>
    </source>
</evidence>
<dbReference type="Pfam" id="PF00076">
    <property type="entry name" value="RRM_1"/>
    <property type="match status" value="2"/>
</dbReference>
<sequence length="720" mass="80220">MTTETAKSVFAVEGHPCFKYKLNDPKAFWNSAGAGVGISGNHQVLQATASTERFWEEEPEEEIKRKVQDAKIKFHKDRQLQVKHLPRNVSEEEIRKLLIEFPVESIHISTTSGSSMARVTLEDPELRMEEWDFHKQFVLRGQRIPVSPTPTEMLLCVARLPYNYTEDQFTRLVQMYGEVRKTFLIISEKTGESKGYGFVEYLNKECAITAKCGLDGKVIDDSTLVCDWLDGSHITYESLHSKCLYVDNLPKSFRDMSEFRKVFAKVVNPPYCQIALKNGCPLDWGLVEYNTAEDAERAQSELNGHTLRGHNIRITYYIPGVRAINLFLKLLNEPSKSKCGGLLPDPPQEVIEQSLQNLSKQNPIFAQNLQNIIFNQIKAAQMGSELQDFNDSTLRSHLSNNKAPPTMLHSPTSLPYMGTAPETYGTRLLPSPPVGEVPPHLNSGLFDGDISNPLLANYYRELLTAQILAGTQKPNGFGGMTANLNPGFVDTVQQTTNNNNTLNQIDAVQKVYQNQNLQSIGQQLAQQITQQQIAQQQIAQQQMNQQLVHQQQHSNIGQHNINQQQNVVINIYGGVNTTTPPATPTPTTPTYPFGSSLSLNLDQPWPKNTQTSTADSYLASPIAVPEKSSLSYSPSSTWSSMQSIASTPSPQSMYSPLAPNIWTPTSSTSSLSNQHETARGQKRGIPPSPELSPEGMYIGQHSQGIGGHYADSYLKRNKKN</sequence>
<evidence type="ECO:0000313" key="5">
    <source>
        <dbReference type="EMBL" id="MBY29389.1"/>
    </source>
</evidence>
<dbReference type="Gene3D" id="3.30.70.330">
    <property type="match status" value="3"/>
</dbReference>
<protein>
    <submittedName>
        <fullName evidence="5">Ribonucleoprotein PTB-binding 2</fullName>
    </submittedName>
</protein>
<evidence type="ECO:0000256" key="2">
    <source>
        <dbReference type="PROSITE-ProRule" id="PRU00176"/>
    </source>
</evidence>
<reference evidence="5" key="1">
    <citation type="submission" date="2018-04" db="EMBL/GenBank/DDBJ databases">
        <title>Transcriptome of Schizaphis graminum biotype I.</title>
        <authorList>
            <person name="Scully E.D."/>
            <person name="Geib S.M."/>
            <person name="Palmer N.A."/>
            <person name="Koch K."/>
            <person name="Bradshaw J."/>
            <person name="Heng-Moss T."/>
            <person name="Sarath G."/>
        </authorList>
    </citation>
    <scope>NUCLEOTIDE SEQUENCE</scope>
</reference>
<feature type="compositionally biased region" description="Polar residues" evidence="3">
    <location>
        <begin position="662"/>
        <end position="675"/>
    </location>
</feature>
<name>A0A2S2PIW2_SCHGA</name>
<dbReference type="InterPro" id="IPR050502">
    <property type="entry name" value="Euk_RNA-bind_prot"/>
</dbReference>
<feature type="domain" description="RRM" evidence="4">
    <location>
        <begin position="153"/>
        <end position="231"/>
    </location>
</feature>
<feature type="compositionally biased region" description="Polar residues" evidence="3">
    <location>
        <begin position="644"/>
        <end position="654"/>
    </location>
</feature>
<dbReference type="PANTHER" id="PTHR48025">
    <property type="entry name" value="OS02G0815200 PROTEIN"/>
    <property type="match status" value="1"/>
</dbReference>
<dbReference type="EMBL" id="GGMR01016770">
    <property type="protein sequence ID" value="MBY29389.1"/>
    <property type="molecule type" value="Transcribed_RNA"/>
</dbReference>
<dbReference type="SUPFAM" id="SSF54928">
    <property type="entry name" value="RNA-binding domain, RBD"/>
    <property type="match status" value="2"/>
</dbReference>
<dbReference type="CDD" id="cd12390">
    <property type="entry name" value="RRM3_RAVER"/>
    <property type="match status" value="1"/>
</dbReference>
<dbReference type="InterPro" id="IPR012677">
    <property type="entry name" value="Nucleotide-bd_a/b_plait_sf"/>
</dbReference>
<proteinExistence type="predicted"/>
<feature type="compositionally biased region" description="Polar residues" evidence="3">
    <location>
        <begin position="593"/>
        <end position="612"/>
    </location>
</feature>
<evidence type="ECO:0000256" key="3">
    <source>
        <dbReference type="SAM" id="MobiDB-lite"/>
    </source>
</evidence>
<organism evidence="5">
    <name type="scientific">Schizaphis graminum</name>
    <name type="common">Green bug aphid</name>
    <dbReference type="NCBI Taxonomy" id="13262"/>
    <lineage>
        <taxon>Eukaryota</taxon>
        <taxon>Metazoa</taxon>
        <taxon>Ecdysozoa</taxon>
        <taxon>Arthropoda</taxon>
        <taxon>Hexapoda</taxon>
        <taxon>Insecta</taxon>
        <taxon>Pterygota</taxon>
        <taxon>Neoptera</taxon>
        <taxon>Paraneoptera</taxon>
        <taxon>Hemiptera</taxon>
        <taxon>Sternorrhyncha</taxon>
        <taxon>Aphidomorpha</taxon>
        <taxon>Aphidoidea</taxon>
        <taxon>Aphididae</taxon>
        <taxon>Aphidini</taxon>
        <taxon>Schizaphis</taxon>
    </lineage>
</organism>